<reference evidence="1" key="1">
    <citation type="submission" date="2021-06" db="EMBL/GenBank/DDBJ databases">
        <authorList>
            <person name="Kallberg Y."/>
            <person name="Tangrot J."/>
            <person name="Rosling A."/>
        </authorList>
    </citation>
    <scope>NUCLEOTIDE SEQUENCE</scope>
    <source>
        <strain evidence="1">AU212A</strain>
    </source>
</reference>
<comment type="caution">
    <text evidence="1">The sequence shown here is derived from an EMBL/GenBank/DDBJ whole genome shotgun (WGS) entry which is preliminary data.</text>
</comment>
<dbReference type="Proteomes" id="UP000789860">
    <property type="component" value="Unassembled WGS sequence"/>
</dbReference>
<proteinExistence type="predicted"/>
<organism evidence="1 2">
    <name type="scientific">Scutellospora calospora</name>
    <dbReference type="NCBI Taxonomy" id="85575"/>
    <lineage>
        <taxon>Eukaryota</taxon>
        <taxon>Fungi</taxon>
        <taxon>Fungi incertae sedis</taxon>
        <taxon>Mucoromycota</taxon>
        <taxon>Glomeromycotina</taxon>
        <taxon>Glomeromycetes</taxon>
        <taxon>Diversisporales</taxon>
        <taxon>Gigasporaceae</taxon>
        <taxon>Scutellospora</taxon>
    </lineage>
</organism>
<accession>A0ACA9LTL1</accession>
<name>A0ACA9LTL1_9GLOM</name>
<dbReference type="EMBL" id="CAJVPM010007439">
    <property type="protein sequence ID" value="CAG8545875.1"/>
    <property type="molecule type" value="Genomic_DNA"/>
</dbReference>
<keyword evidence="2" id="KW-1185">Reference proteome</keyword>
<feature type="non-terminal residue" evidence="1">
    <location>
        <position position="324"/>
    </location>
</feature>
<evidence type="ECO:0000313" key="2">
    <source>
        <dbReference type="Proteomes" id="UP000789860"/>
    </source>
</evidence>
<evidence type="ECO:0000313" key="1">
    <source>
        <dbReference type="EMBL" id="CAG8545875.1"/>
    </source>
</evidence>
<protein>
    <submittedName>
        <fullName evidence="1">5716_t:CDS:1</fullName>
    </submittedName>
</protein>
<gene>
    <name evidence="1" type="ORF">SCALOS_LOCUS5011</name>
</gene>
<sequence length="324" mass="37308">MSVSSTAAAAMASLASRMAALENELDMVDKEMTDDLDDYTVSNSQKEKMQPDEHLDYYSDQSSPLNGSLDNFSTSTSISRHSDLTKSVQDFSQPTETNGHLSNSISSNYASRTPSYDISRISRSSNNTLDDSIKAQLEKKHAEELEKARQELENTRNKHWSELQKSKNELAEQNNENEPEITNLSQLNNQVKSELNTLKDNFENEKRSIIQQHENDKRSIIQQHEKEKDSLLSEHSKKFSNLSKSHEDTESKINQLLLQHETEKKDLESKLVNLHRSEKEKLLAEIKKKEESEANWILYKKIALFEDYALKVLNVIHIQEFFDE</sequence>